<reference evidence="10" key="1">
    <citation type="journal article" date="2017" name="Appl. Environ. Microbiol.">
        <title>Molecular characterization of an Endozoicomonas-like organism causing infection in king scallop Pecten maximus L.</title>
        <authorList>
            <person name="Cano I."/>
            <person name="van Aerle R."/>
            <person name="Ross S."/>
            <person name="Verner-Jeffreys D.W."/>
            <person name="Paley R.K."/>
            <person name="Rimmer G."/>
            <person name="Ryder D."/>
            <person name="Hooper P."/>
            <person name="Stone D."/>
            <person name="Feist S.W."/>
        </authorList>
    </citation>
    <scope>NUCLEOTIDE SEQUENCE</scope>
</reference>
<dbReference type="NCBIfam" id="NF008869">
    <property type="entry name" value="PRK11904.1"/>
    <property type="match status" value="1"/>
</dbReference>
<dbReference type="SUPFAM" id="SSF81935">
    <property type="entry name" value="N-terminal domain of bifunctional PutA protein"/>
    <property type="match status" value="1"/>
</dbReference>
<dbReference type="Pfam" id="PF01619">
    <property type="entry name" value="Pro_dh"/>
    <property type="match status" value="1"/>
</dbReference>
<dbReference type="InterPro" id="IPR024082">
    <property type="entry name" value="PRODH_PutA_dom_II"/>
</dbReference>
<dbReference type="CDD" id="cd07125">
    <property type="entry name" value="ALDH_PutA-P5CDH"/>
    <property type="match status" value="1"/>
</dbReference>
<dbReference type="Pfam" id="PF00171">
    <property type="entry name" value="Aldedh"/>
    <property type="match status" value="1"/>
</dbReference>
<keyword evidence="3" id="KW-0560">Oxidoreductase</keyword>
<evidence type="ECO:0000259" key="9">
    <source>
        <dbReference type="Pfam" id="PF18327"/>
    </source>
</evidence>
<dbReference type="InterPro" id="IPR025703">
    <property type="entry name" value="Bifunct_PutA"/>
</dbReference>
<dbReference type="InterPro" id="IPR016161">
    <property type="entry name" value="Ald_DH/histidinol_DH"/>
</dbReference>
<dbReference type="InterPro" id="IPR016160">
    <property type="entry name" value="Ald_DH_CS_CYS"/>
</dbReference>
<dbReference type="AlphaFoldDB" id="A0A2H9TA97"/>
<dbReference type="Gene3D" id="3.40.605.10">
    <property type="entry name" value="Aldehyde Dehydrogenase, Chain A, domain 1"/>
    <property type="match status" value="1"/>
</dbReference>
<evidence type="ECO:0000256" key="4">
    <source>
        <dbReference type="ARBA" id="ARBA00023027"/>
    </source>
</evidence>
<evidence type="ECO:0000313" key="10">
    <source>
        <dbReference type="EMBL" id="PJE80185.1"/>
    </source>
</evidence>
<evidence type="ECO:0000256" key="1">
    <source>
        <dbReference type="ARBA" id="ARBA00004786"/>
    </source>
</evidence>
<protein>
    <recommendedName>
        <fullName evidence="2">L-glutamate gamma-semialdehyde dehydrogenase</fullName>
        <ecNumber evidence="2">1.2.1.88</ecNumber>
    </recommendedName>
</protein>
<dbReference type="InterPro" id="IPR029041">
    <property type="entry name" value="FAD-linked_oxidoreductase-like"/>
</dbReference>
<dbReference type="Gene3D" id="3.40.309.10">
    <property type="entry name" value="Aldehyde Dehydrogenase, Chain A, domain 2"/>
    <property type="match status" value="1"/>
</dbReference>
<dbReference type="NCBIfam" id="TIGR01238">
    <property type="entry name" value="D1pyr5carbox3"/>
    <property type="match status" value="1"/>
</dbReference>
<dbReference type="Pfam" id="PF14850">
    <property type="entry name" value="Pro_dh-DNA_bdg"/>
    <property type="match status" value="1"/>
</dbReference>
<evidence type="ECO:0000259" key="7">
    <source>
        <dbReference type="Pfam" id="PF01619"/>
    </source>
</evidence>
<dbReference type="InterPro" id="IPR024089">
    <property type="entry name" value="PRODH_PutA_dom_I/II"/>
</dbReference>
<dbReference type="FunFam" id="3.40.309.10:FF:000005">
    <property type="entry name" value="1-pyrroline-5-carboxylate dehydrogenase 1"/>
    <property type="match status" value="1"/>
</dbReference>
<feature type="domain" description="Aldehyde dehydrogenase" evidence="6">
    <location>
        <begin position="573"/>
        <end position="1028"/>
    </location>
</feature>
<dbReference type="InterPro" id="IPR015590">
    <property type="entry name" value="Aldehyde_DH_dom"/>
</dbReference>
<proteinExistence type="predicted"/>
<feature type="domain" description="Proline dehydrogenase PutA" evidence="8">
    <location>
        <begin position="78"/>
        <end position="185"/>
    </location>
</feature>
<dbReference type="InterPro" id="IPR016163">
    <property type="entry name" value="Ald_DH_C"/>
</dbReference>
<evidence type="ECO:0000259" key="8">
    <source>
        <dbReference type="Pfam" id="PF14850"/>
    </source>
</evidence>
<evidence type="ECO:0000259" key="6">
    <source>
        <dbReference type="Pfam" id="PF00171"/>
    </source>
</evidence>
<keyword evidence="4" id="KW-0520">NAD</keyword>
<name>A0A2H9TA97_9ZZZZ</name>
<dbReference type="PROSITE" id="PS00070">
    <property type="entry name" value="ALDEHYDE_DEHYDR_CYS"/>
    <property type="match status" value="1"/>
</dbReference>
<dbReference type="GO" id="GO:0003700">
    <property type="term" value="F:DNA-binding transcription factor activity"/>
    <property type="evidence" value="ECO:0007669"/>
    <property type="project" value="InterPro"/>
</dbReference>
<dbReference type="Pfam" id="PF18327">
    <property type="entry name" value="PRODH"/>
    <property type="match status" value="1"/>
</dbReference>
<dbReference type="PANTHER" id="PTHR42862">
    <property type="entry name" value="DELTA-1-PYRROLINE-5-CARBOXYLATE DEHYDROGENASE 1, ISOFORM A-RELATED"/>
    <property type="match status" value="1"/>
</dbReference>
<accession>A0A2H9TA97</accession>
<dbReference type="PANTHER" id="PTHR42862:SF1">
    <property type="entry name" value="DELTA-1-PYRROLINE-5-CARBOXYLATE DEHYDROGENASE 2, ISOFORM A-RELATED"/>
    <property type="match status" value="1"/>
</dbReference>
<feature type="domain" description="Proline dehydrogenase" evidence="7">
    <location>
        <begin position="195"/>
        <end position="488"/>
    </location>
</feature>
<gene>
    <name evidence="10" type="primary">putA</name>
    <name evidence="10" type="ORF">CI610_00837</name>
</gene>
<dbReference type="InterPro" id="IPR050485">
    <property type="entry name" value="Proline_metab_enzyme"/>
</dbReference>
<dbReference type="EMBL" id="NSIT01000028">
    <property type="protein sequence ID" value="PJE80185.1"/>
    <property type="molecule type" value="Genomic_DNA"/>
</dbReference>
<dbReference type="Gene3D" id="3.20.20.220">
    <property type="match status" value="1"/>
</dbReference>
<dbReference type="SUPFAM" id="SSF51730">
    <property type="entry name" value="FAD-linked oxidoreductase"/>
    <property type="match status" value="1"/>
</dbReference>
<evidence type="ECO:0000256" key="5">
    <source>
        <dbReference type="ARBA" id="ARBA00048142"/>
    </source>
</evidence>
<dbReference type="PIRSF" id="PIRSF000197">
    <property type="entry name" value="Bifunct_PutA"/>
    <property type="match status" value="1"/>
</dbReference>
<comment type="catalytic activity">
    <reaction evidence="5">
        <text>L-glutamate 5-semialdehyde + NAD(+) + H2O = L-glutamate + NADH + 2 H(+)</text>
        <dbReference type="Rhea" id="RHEA:30235"/>
        <dbReference type="ChEBI" id="CHEBI:15377"/>
        <dbReference type="ChEBI" id="CHEBI:15378"/>
        <dbReference type="ChEBI" id="CHEBI:29985"/>
        <dbReference type="ChEBI" id="CHEBI:57540"/>
        <dbReference type="ChEBI" id="CHEBI:57945"/>
        <dbReference type="ChEBI" id="CHEBI:58066"/>
        <dbReference type="EC" id="1.2.1.88"/>
    </reaction>
</comment>
<dbReference type="GO" id="GO:0009898">
    <property type="term" value="C:cytoplasmic side of plasma membrane"/>
    <property type="evidence" value="ECO:0007669"/>
    <property type="project" value="TreeGrafter"/>
</dbReference>
<dbReference type="GO" id="GO:0010133">
    <property type="term" value="P:L-proline catabolic process to L-glutamate"/>
    <property type="evidence" value="ECO:0007669"/>
    <property type="project" value="InterPro"/>
</dbReference>
<evidence type="ECO:0000256" key="2">
    <source>
        <dbReference type="ARBA" id="ARBA00012884"/>
    </source>
</evidence>
<dbReference type="InterPro" id="IPR016162">
    <property type="entry name" value="Ald_DH_N"/>
</dbReference>
<dbReference type="GO" id="GO:0003842">
    <property type="term" value="F:L-glutamate gamma-semialdehyde dehydrogenase activity"/>
    <property type="evidence" value="ECO:0007669"/>
    <property type="project" value="UniProtKB-EC"/>
</dbReference>
<comment type="pathway">
    <text evidence="1">Amino-acid degradation; L-proline degradation into L-glutamate; L-glutamate from L-proline: step 2/2.</text>
</comment>
<comment type="caution">
    <text evidence="10">The sequence shown here is derived from an EMBL/GenBank/DDBJ whole genome shotgun (WGS) entry which is preliminary data.</text>
</comment>
<dbReference type="SUPFAM" id="SSF53720">
    <property type="entry name" value="ALDH-like"/>
    <property type="match status" value="1"/>
</dbReference>
<sequence length="1052" mass="116374">MAHNTMKAEYAFQGDIAHCSSTDLWQMISPHYTIDEAHWLAQLIPFATLTDQQSQAVDQKTEQLIHSVRQQHNAVQVLDELLQEYSLNNQEGLALMSLAETLLRIPDTATADALIHNKITSANWQAHLKQSSSKLVNASTRGLLLTHRLLSAREDQQLHRIIMRLGEPVVRHVIHRVMKIMGRHFVVGETIHSALSRSKKNRNKGVNYSFDMLGEAALTQSDAHHYFTAYQQAISEIGSCPWRDTEGKRPTVSIKLSALHPRYEPSQSCRIMTELFETLQELALLARKQDVGLTIDAEEQERLELSLLLFEKLYHDPVTQGWDNLGLAVQAYGKRALPLLCWLSALAQEQGDRIPVRLVKGAYWDSEIKRSQQLGLSSYPVYTQKEGTDISYLVCARFLLSDAVQPHLFPQFASHNAQTLASLLVLGKNRNFECQRLHGMGKALYKTLRDQAHIPTRIYAPVGNYQHLLPYLVRRLLENSANSSFVHKLTNPEIPVGDLITQPVQKMEKNNTLTNPAIPLPEAIYGASRKNSSGINLAITNHRTPFLDAVSKFSKTHWQSAPILDGHQATTGSPVEILSPYDQHQLTGTVLMASPIETEQALANATKAFRHWHTTSVEQRAQYLESLAEQLEQNTPELVALCQREAGKTLQDSMDEVREAVDFCRYYAQEARKLFTPQELQGVTGENNTLYLTGRGVFICISPWNFPLAIFMGQIAAALVAGNTVIAKPAEQTSLIAAKAVSMIFKAGFPEDVIQLLPGEGAVIGQQLTSDPRIAGVAFTGSTATARKINQNLANKTGAIVPFIAETGGQNAMIVDSTALLEQTVTDVIQSAFASAGQRCSALRLIYVQKDIADPFINLLAGAIHELETGDPSLYKTDVGPVIDEQAQNNLQTHISHLEDTGCLLAQAPLPQTNKKGFWIRPCVFEINHSSQLKQEHFGPVLHLIRYEAKDLKQVVNDINDTGYGLTLGIQSRNNHTVDMLEQSLRTGNTYINRNQIGATVGTQPFGGMGLSGTGPKAGGPHYLLRFATERVKTVNTTASGGNATLLSLIEK</sequence>
<dbReference type="InterPro" id="IPR005933">
    <property type="entry name" value="PutA_C"/>
</dbReference>
<dbReference type="InterPro" id="IPR041349">
    <property type="entry name" value="PRODH"/>
</dbReference>
<dbReference type="InterPro" id="IPR002872">
    <property type="entry name" value="Proline_DH_dom"/>
</dbReference>
<feature type="domain" description="Proline utilization A proline dehydrogenase N-terminal" evidence="9">
    <location>
        <begin position="24"/>
        <end position="69"/>
    </location>
</feature>
<dbReference type="GO" id="GO:0004657">
    <property type="term" value="F:proline dehydrogenase activity"/>
    <property type="evidence" value="ECO:0007669"/>
    <property type="project" value="InterPro"/>
</dbReference>
<organism evidence="10">
    <name type="scientific">invertebrate metagenome</name>
    <dbReference type="NCBI Taxonomy" id="1711999"/>
    <lineage>
        <taxon>unclassified sequences</taxon>
        <taxon>metagenomes</taxon>
        <taxon>organismal metagenomes</taxon>
    </lineage>
</organism>
<dbReference type="EC" id="1.2.1.88" evidence="2"/>
<dbReference type="Gene3D" id="1.20.5.460">
    <property type="entry name" value="Single helix bin"/>
    <property type="match status" value="1"/>
</dbReference>
<evidence type="ECO:0000256" key="3">
    <source>
        <dbReference type="ARBA" id="ARBA00023002"/>
    </source>
</evidence>